<keyword evidence="1" id="KW-0472">Membrane</keyword>
<dbReference type="InterPro" id="IPR046580">
    <property type="entry name" value="DUF6640"/>
</dbReference>
<feature type="transmembrane region" description="Helical" evidence="1">
    <location>
        <begin position="46"/>
        <end position="65"/>
    </location>
</feature>
<dbReference type="EMBL" id="JAKLMC020000029">
    <property type="protein sequence ID" value="KAK5950156.1"/>
    <property type="molecule type" value="Genomic_DNA"/>
</dbReference>
<name>A0AAN8F301_9EURO</name>
<keyword evidence="1" id="KW-1133">Transmembrane helix</keyword>
<protein>
    <submittedName>
        <fullName evidence="2">Uncharacterized protein</fullName>
    </submittedName>
</protein>
<gene>
    <name evidence="2" type="ORF">OHC33_008871</name>
</gene>
<proteinExistence type="predicted"/>
<feature type="transmembrane region" description="Helical" evidence="1">
    <location>
        <begin position="86"/>
        <end position="105"/>
    </location>
</feature>
<dbReference type="AlphaFoldDB" id="A0AAN8F301"/>
<sequence length="158" mass="17124">MSTTPFLTAGRILISLAAISNSVSPYLADFNDTHVYNPNWPPHARFHNGQTMSLGLVLGLTTLYFTWKPALSSMTFTKAMIKDSMFSAAVVGSLYWITGVTAALYPGAKFLDPEFLGTKYDAKILGFPGQGPVFTAHVVVCWVAYALEARRLGALKAA</sequence>
<organism evidence="2 3">
    <name type="scientific">Knufia fluminis</name>
    <dbReference type="NCBI Taxonomy" id="191047"/>
    <lineage>
        <taxon>Eukaryota</taxon>
        <taxon>Fungi</taxon>
        <taxon>Dikarya</taxon>
        <taxon>Ascomycota</taxon>
        <taxon>Pezizomycotina</taxon>
        <taxon>Eurotiomycetes</taxon>
        <taxon>Chaetothyriomycetidae</taxon>
        <taxon>Chaetothyriales</taxon>
        <taxon>Trichomeriaceae</taxon>
        <taxon>Knufia</taxon>
    </lineage>
</organism>
<keyword evidence="1" id="KW-0812">Transmembrane</keyword>
<keyword evidence="3" id="KW-1185">Reference proteome</keyword>
<dbReference type="Proteomes" id="UP001316803">
    <property type="component" value="Unassembled WGS sequence"/>
</dbReference>
<feature type="transmembrane region" description="Helical" evidence="1">
    <location>
        <begin position="125"/>
        <end position="147"/>
    </location>
</feature>
<accession>A0AAN8F301</accession>
<evidence type="ECO:0000256" key="1">
    <source>
        <dbReference type="SAM" id="Phobius"/>
    </source>
</evidence>
<evidence type="ECO:0000313" key="2">
    <source>
        <dbReference type="EMBL" id="KAK5950156.1"/>
    </source>
</evidence>
<evidence type="ECO:0000313" key="3">
    <source>
        <dbReference type="Proteomes" id="UP001316803"/>
    </source>
</evidence>
<dbReference type="Pfam" id="PF20345">
    <property type="entry name" value="DUF6640"/>
    <property type="match status" value="1"/>
</dbReference>
<comment type="caution">
    <text evidence="2">The sequence shown here is derived from an EMBL/GenBank/DDBJ whole genome shotgun (WGS) entry which is preliminary data.</text>
</comment>
<reference evidence="2 3" key="1">
    <citation type="submission" date="2022-12" db="EMBL/GenBank/DDBJ databases">
        <title>Genomic features and morphological characterization of a novel Knufia sp. strain isolated from spacecraft assembly facility.</title>
        <authorList>
            <person name="Teixeira M."/>
            <person name="Chander A.M."/>
            <person name="Stajich J.E."/>
            <person name="Venkateswaran K."/>
        </authorList>
    </citation>
    <scope>NUCLEOTIDE SEQUENCE [LARGE SCALE GENOMIC DNA]</scope>
    <source>
        <strain evidence="2 3">FJI-L2-BK-P2</strain>
    </source>
</reference>